<sequence length="264" mass="29406">MAMLSKILRWLKKPKVWRIVSLASSVVGLLCYALSSSFKHLLGNWSWWKMLLYIVFSFIICLAVLFTPARSSSISFRLESHLAFLVLITTSVCSFLFDKMVKGKPDAYSVISWAAFATMSLGLSNLTQFGFQIDLLYFFCGGLTVQLMKIKLWLVTVGGGFSYFLLQLRHHPSDTDGENLRLQDQNQRRSVARPVNLAQTSQSRLSEMNGSSPETFARKVAQATSSMFWANEHLAQARGVSPKRDPACAPAPFLSPHLGGEGLA</sequence>
<feature type="transmembrane region" description="Helical" evidence="2">
    <location>
        <begin position="107"/>
        <end position="123"/>
    </location>
</feature>
<dbReference type="Proteomes" id="UP000501690">
    <property type="component" value="Linkage Group LG7"/>
</dbReference>
<gene>
    <name evidence="3" type="ORF">DEO72_LG7g2248</name>
</gene>
<dbReference type="EMBL" id="CP039351">
    <property type="protein sequence ID" value="QCE00957.1"/>
    <property type="molecule type" value="Genomic_DNA"/>
</dbReference>
<feature type="transmembrane region" description="Helical" evidence="2">
    <location>
        <begin position="135"/>
        <end position="166"/>
    </location>
</feature>
<keyword evidence="4" id="KW-1185">Reference proteome</keyword>
<organism evidence="3 4">
    <name type="scientific">Vigna unguiculata</name>
    <name type="common">Cowpea</name>
    <dbReference type="NCBI Taxonomy" id="3917"/>
    <lineage>
        <taxon>Eukaryota</taxon>
        <taxon>Viridiplantae</taxon>
        <taxon>Streptophyta</taxon>
        <taxon>Embryophyta</taxon>
        <taxon>Tracheophyta</taxon>
        <taxon>Spermatophyta</taxon>
        <taxon>Magnoliopsida</taxon>
        <taxon>eudicotyledons</taxon>
        <taxon>Gunneridae</taxon>
        <taxon>Pentapetalae</taxon>
        <taxon>rosids</taxon>
        <taxon>fabids</taxon>
        <taxon>Fabales</taxon>
        <taxon>Fabaceae</taxon>
        <taxon>Papilionoideae</taxon>
        <taxon>50 kb inversion clade</taxon>
        <taxon>NPAAA clade</taxon>
        <taxon>indigoferoid/millettioid clade</taxon>
        <taxon>Phaseoleae</taxon>
        <taxon>Vigna</taxon>
    </lineage>
</organism>
<feature type="compositionally biased region" description="Polar residues" evidence="1">
    <location>
        <begin position="197"/>
        <end position="211"/>
    </location>
</feature>
<feature type="transmembrane region" description="Helical" evidence="2">
    <location>
        <begin position="81"/>
        <end position="101"/>
    </location>
</feature>
<dbReference type="AlphaFoldDB" id="A0A4D6MLS7"/>
<evidence type="ECO:0000313" key="4">
    <source>
        <dbReference type="Proteomes" id="UP000501690"/>
    </source>
</evidence>
<evidence type="ECO:0000256" key="2">
    <source>
        <dbReference type="SAM" id="Phobius"/>
    </source>
</evidence>
<feature type="region of interest" description="Disordered" evidence="1">
    <location>
        <begin position="185"/>
        <end position="211"/>
    </location>
</feature>
<keyword evidence="2" id="KW-1133">Transmembrane helix</keyword>
<feature type="transmembrane region" description="Helical" evidence="2">
    <location>
        <begin position="51"/>
        <end position="69"/>
    </location>
</feature>
<evidence type="ECO:0000256" key="1">
    <source>
        <dbReference type="SAM" id="MobiDB-lite"/>
    </source>
</evidence>
<accession>A0A4D6MLS7</accession>
<reference evidence="3 4" key="1">
    <citation type="submission" date="2019-04" db="EMBL/GenBank/DDBJ databases">
        <title>An improved genome assembly and genetic linkage map for asparagus bean, Vigna unguiculata ssp. sesquipedialis.</title>
        <authorList>
            <person name="Xia Q."/>
            <person name="Zhang R."/>
            <person name="Dong Y."/>
        </authorList>
    </citation>
    <scope>NUCLEOTIDE SEQUENCE [LARGE SCALE GENOMIC DNA]</scope>
    <source>
        <tissue evidence="3">Leaf</tissue>
    </source>
</reference>
<keyword evidence="2" id="KW-0472">Membrane</keyword>
<name>A0A4D6MLS7_VIGUN</name>
<evidence type="ECO:0000313" key="3">
    <source>
        <dbReference type="EMBL" id="QCE00957.1"/>
    </source>
</evidence>
<protein>
    <submittedName>
        <fullName evidence="3">Uncharacterized protein</fullName>
    </submittedName>
</protein>
<keyword evidence="2" id="KW-0812">Transmembrane</keyword>
<proteinExistence type="predicted"/>